<dbReference type="PROSITE" id="PS50113">
    <property type="entry name" value="PAC"/>
    <property type="match status" value="1"/>
</dbReference>
<dbReference type="Proteomes" id="UP000287188">
    <property type="component" value="Unassembled WGS sequence"/>
</dbReference>
<dbReference type="AlphaFoldDB" id="A0A402ARW6"/>
<dbReference type="RefSeq" id="WP_126553755.1">
    <property type="nucleotide sequence ID" value="NZ_BIFS01000001.1"/>
</dbReference>
<evidence type="ECO:0000259" key="1">
    <source>
        <dbReference type="PROSITE" id="PS50113"/>
    </source>
</evidence>
<dbReference type="InterPro" id="IPR035965">
    <property type="entry name" value="PAS-like_dom_sf"/>
</dbReference>
<reference evidence="3" key="1">
    <citation type="submission" date="2018-12" db="EMBL/GenBank/DDBJ databases">
        <title>Tengunoibacter tsumagoiensis gen. nov., sp. nov., Dictyobacter kobayashii sp. nov., D. alpinus sp. nov., and D. joshuensis sp. nov. and description of Dictyobacteraceae fam. nov. within the order Ktedonobacterales isolated from Tengu-no-mugimeshi.</title>
        <authorList>
            <person name="Wang C.M."/>
            <person name="Zheng Y."/>
            <person name="Sakai Y."/>
            <person name="Toyoda A."/>
            <person name="Minakuchi Y."/>
            <person name="Abe K."/>
            <person name="Yokota A."/>
            <person name="Yabe S."/>
        </authorList>
    </citation>
    <scope>NUCLEOTIDE SEQUENCE [LARGE SCALE GENOMIC DNA]</scope>
    <source>
        <strain evidence="3">Uno11</strain>
    </source>
</reference>
<comment type="caution">
    <text evidence="2">The sequence shown here is derived from an EMBL/GenBank/DDBJ whole genome shotgun (WGS) entry which is preliminary data.</text>
</comment>
<gene>
    <name evidence="2" type="ORF">KDK_56320</name>
</gene>
<proteinExistence type="predicted"/>
<dbReference type="OrthoDB" id="9767435at2"/>
<dbReference type="Gene3D" id="3.30.450.20">
    <property type="entry name" value="PAS domain"/>
    <property type="match status" value="1"/>
</dbReference>
<keyword evidence="3" id="KW-1185">Reference proteome</keyword>
<organism evidence="2 3">
    <name type="scientific">Dictyobacter kobayashii</name>
    <dbReference type="NCBI Taxonomy" id="2014872"/>
    <lineage>
        <taxon>Bacteria</taxon>
        <taxon>Bacillati</taxon>
        <taxon>Chloroflexota</taxon>
        <taxon>Ktedonobacteria</taxon>
        <taxon>Ktedonobacterales</taxon>
        <taxon>Dictyobacteraceae</taxon>
        <taxon>Dictyobacter</taxon>
    </lineage>
</organism>
<dbReference type="EMBL" id="BIFS01000001">
    <property type="protein sequence ID" value="GCE21832.1"/>
    <property type="molecule type" value="Genomic_DNA"/>
</dbReference>
<accession>A0A402ARW6</accession>
<protein>
    <recommendedName>
        <fullName evidence="1">PAC domain-containing protein</fullName>
    </recommendedName>
</protein>
<dbReference type="SMART" id="SM00086">
    <property type="entry name" value="PAC"/>
    <property type="match status" value="1"/>
</dbReference>
<dbReference type="SUPFAM" id="SSF55785">
    <property type="entry name" value="PYP-like sensor domain (PAS domain)"/>
    <property type="match status" value="1"/>
</dbReference>
<evidence type="ECO:0000313" key="3">
    <source>
        <dbReference type="Proteomes" id="UP000287188"/>
    </source>
</evidence>
<feature type="domain" description="PAC" evidence="1">
    <location>
        <begin position="11"/>
        <end position="63"/>
    </location>
</feature>
<sequence length="81" mass="9735">MLQAQSVSQPRISDMRVHFPSGHERYIDITWTSLRDQQGYWMGLVAIFRDVTERHHKEYRIRHAFHLLSSLMEEMVHLPCK</sequence>
<name>A0A402ARW6_9CHLR</name>
<dbReference type="InterPro" id="IPR000700">
    <property type="entry name" value="PAS-assoc_C"/>
</dbReference>
<dbReference type="InterPro" id="IPR013656">
    <property type="entry name" value="PAS_4"/>
</dbReference>
<dbReference type="InterPro" id="IPR001610">
    <property type="entry name" value="PAC"/>
</dbReference>
<dbReference type="Pfam" id="PF08448">
    <property type="entry name" value="PAS_4"/>
    <property type="match status" value="1"/>
</dbReference>
<evidence type="ECO:0000313" key="2">
    <source>
        <dbReference type="EMBL" id="GCE21832.1"/>
    </source>
</evidence>